<evidence type="ECO:0000313" key="1">
    <source>
        <dbReference type="EMBL" id="GIY50546.1"/>
    </source>
</evidence>
<accession>A0AAV4TY87</accession>
<dbReference type="EMBL" id="BPLR01011994">
    <property type="protein sequence ID" value="GIY50546.1"/>
    <property type="molecule type" value="Genomic_DNA"/>
</dbReference>
<comment type="caution">
    <text evidence="1">The sequence shown here is derived from an EMBL/GenBank/DDBJ whole genome shotgun (WGS) entry which is preliminary data.</text>
</comment>
<organism evidence="1 2">
    <name type="scientific">Caerostris extrusa</name>
    <name type="common">Bark spider</name>
    <name type="synonym">Caerostris bankana</name>
    <dbReference type="NCBI Taxonomy" id="172846"/>
    <lineage>
        <taxon>Eukaryota</taxon>
        <taxon>Metazoa</taxon>
        <taxon>Ecdysozoa</taxon>
        <taxon>Arthropoda</taxon>
        <taxon>Chelicerata</taxon>
        <taxon>Arachnida</taxon>
        <taxon>Araneae</taxon>
        <taxon>Araneomorphae</taxon>
        <taxon>Entelegynae</taxon>
        <taxon>Araneoidea</taxon>
        <taxon>Araneidae</taxon>
        <taxon>Caerostris</taxon>
    </lineage>
</organism>
<gene>
    <name evidence="1" type="ORF">CEXT_811681</name>
</gene>
<dbReference type="Proteomes" id="UP001054945">
    <property type="component" value="Unassembled WGS sequence"/>
</dbReference>
<name>A0AAV4TY87_CAEEX</name>
<reference evidence="1 2" key="1">
    <citation type="submission" date="2021-06" db="EMBL/GenBank/DDBJ databases">
        <title>Caerostris extrusa draft genome.</title>
        <authorList>
            <person name="Kono N."/>
            <person name="Arakawa K."/>
        </authorList>
    </citation>
    <scope>NUCLEOTIDE SEQUENCE [LARGE SCALE GENOMIC DNA]</scope>
</reference>
<protein>
    <submittedName>
        <fullName evidence="1">Uncharacterized protein</fullName>
    </submittedName>
</protein>
<proteinExistence type="predicted"/>
<evidence type="ECO:0000313" key="2">
    <source>
        <dbReference type="Proteomes" id="UP001054945"/>
    </source>
</evidence>
<dbReference type="AlphaFoldDB" id="A0AAV4TY87"/>
<keyword evidence="2" id="KW-1185">Reference proteome</keyword>
<sequence>MAKQAVGVSYQLNSVAIQRNKSNRLSLDVELWRRSTRSLTMSSFGITPLLSECGRRLLDLNGNVYRLIRKLRFD</sequence>